<dbReference type="InterPro" id="IPR029033">
    <property type="entry name" value="His_PPase_superfam"/>
</dbReference>
<gene>
    <name evidence="1" type="ORF">H8F21_11225</name>
</gene>
<dbReference type="RefSeq" id="WP_203584338.1">
    <property type="nucleotide sequence ID" value="NZ_JACOPV010000006.1"/>
</dbReference>
<dbReference type="Proteomes" id="UP000745663">
    <property type="component" value="Unassembled WGS sequence"/>
</dbReference>
<dbReference type="CDD" id="cd07040">
    <property type="entry name" value="HP"/>
    <property type="match status" value="1"/>
</dbReference>
<dbReference type="EMBL" id="JACOPV010000006">
    <property type="protein sequence ID" value="MBM5458129.1"/>
    <property type="molecule type" value="Genomic_DNA"/>
</dbReference>
<protein>
    <submittedName>
        <fullName evidence="1">Histidine phosphatase family protein</fullName>
    </submittedName>
</protein>
<reference evidence="1 2" key="1">
    <citation type="submission" date="2020-08" db="EMBL/GenBank/DDBJ databases">
        <title>Description of novel Pseudomonas species.</title>
        <authorList>
            <person name="Duman M."/>
            <person name="Mulet M."/>
            <person name="Altun S."/>
            <person name="Saticioglu I.B."/>
            <person name="Lalucat J."/>
            <person name="Garcia-Valdes E."/>
        </authorList>
    </citation>
    <scope>NUCLEOTIDE SEQUENCE [LARGE SCALE GENOMIC DNA]</scope>
    <source>
        <strain evidence="1 2">P66</strain>
    </source>
</reference>
<comment type="caution">
    <text evidence="1">The sequence shown here is derived from an EMBL/GenBank/DDBJ whole genome shotgun (WGS) entry which is preliminary data.</text>
</comment>
<name>A0ABS2BWY3_9PSED</name>
<dbReference type="Gene3D" id="3.40.50.1240">
    <property type="entry name" value="Phosphoglycerate mutase-like"/>
    <property type="match status" value="1"/>
</dbReference>
<accession>A0ABS2BWY3</accession>
<sequence length="224" mass="24117">MLSDTAQKSFKRRRLLTVKTMFIGLSIMLALATLTTWASTRTLIVDLGSDNQMRSSGVYREWSKGAVIVLIRHAERCDRSSDACLGDPSGITVAGSKAASDVGAGLKQLGLADAEVLSSPEIRTQQTAHFIFGKAIGSEDWVKACDQDFADSALAHKSPNHNLVLVTHSGCIDHVQRQLKVPGGLRSSEYASALFVSVSANGTPKILGQMNASEWKKLLNSTRT</sequence>
<evidence type="ECO:0000313" key="1">
    <source>
        <dbReference type="EMBL" id="MBM5458129.1"/>
    </source>
</evidence>
<keyword evidence="2" id="KW-1185">Reference proteome</keyword>
<organism evidence="1 2">
    <name type="scientific">Pseudomonas arcuscaelestis</name>
    <dbReference type="NCBI Taxonomy" id="2710591"/>
    <lineage>
        <taxon>Bacteria</taxon>
        <taxon>Pseudomonadati</taxon>
        <taxon>Pseudomonadota</taxon>
        <taxon>Gammaproteobacteria</taxon>
        <taxon>Pseudomonadales</taxon>
        <taxon>Pseudomonadaceae</taxon>
        <taxon>Pseudomonas</taxon>
    </lineage>
</organism>
<dbReference type="SUPFAM" id="SSF53254">
    <property type="entry name" value="Phosphoglycerate mutase-like"/>
    <property type="match status" value="1"/>
</dbReference>
<evidence type="ECO:0000313" key="2">
    <source>
        <dbReference type="Proteomes" id="UP000745663"/>
    </source>
</evidence>
<proteinExistence type="predicted"/>